<dbReference type="Proteomes" id="UP000838756">
    <property type="component" value="Unassembled WGS sequence"/>
</dbReference>
<evidence type="ECO:0000256" key="1">
    <source>
        <dbReference type="SAM" id="MobiDB-lite"/>
    </source>
</evidence>
<evidence type="ECO:0000313" key="2">
    <source>
        <dbReference type="EMBL" id="CAH2244248.1"/>
    </source>
</evidence>
<keyword evidence="3" id="KW-1185">Reference proteome</keyword>
<gene>
    <name evidence="2" type="primary">jg20192</name>
    <name evidence="2" type="ORF">PAEG_LOCUS20219</name>
</gene>
<name>A0A8S4S489_9NEOP</name>
<evidence type="ECO:0000313" key="3">
    <source>
        <dbReference type="Proteomes" id="UP000838756"/>
    </source>
</evidence>
<reference evidence="2" key="1">
    <citation type="submission" date="2022-03" db="EMBL/GenBank/DDBJ databases">
        <authorList>
            <person name="Lindestad O."/>
        </authorList>
    </citation>
    <scope>NUCLEOTIDE SEQUENCE</scope>
</reference>
<feature type="region of interest" description="Disordered" evidence="1">
    <location>
        <begin position="97"/>
        <end position="129"/>
    </location>
</feature>
<organism evidence="2 3">
    <name type="scientific">Pararge aegeria aegeria</name>
    <dbReference type="NCBI Taxonomy" id="348720"/>
    <lineage>
        <taxon>Eukaryota</taxon>
        <taxon>Metazoa</taxon>
        <taxon>Ecdysozoa</taxon>
        <taxon>Arthropoda</taxon>
        <taxon>Hexapoda</taxon>
        <taxon>Insecta</taxon>
        <taxon>Pterygota</taxon>
        <taxon>Neoptera</taxon>
        <taxon>Endopterygota</taxon>
        <taxon>Lepidoptera</taxon>
        <taxon>Glossata</taxon>
        <taxon>Ditrysia</taxon>
        <taxon>Papilionoidea</taxon>
        <taxon>Nymphalidae</taxon>
        <taxon>Satyrinae</taxon>
        <taxon>Satyrini</taxon>
        <taxon>Parargina</taxon>
        <taxon>Pararge</taxon>
    </lineage>
</organism>
<protein>
    <submittedName>
        <fullName evidence="2">Jg20192 protein</fullName>
    </submittedName>
</protein>
<accession>A0A8S4S489</accession>
<proteinExistence type="predicted"/>
<comment type="caution">
    <text evidence="2">The sequence shown here is derived from an EMBL/GenBank/DDBJ whole genome shotgun (WGS) entry which is preliminary data.</text>
</comment>
<dbReference type="AlphaFoldDB" id="A0A8S4S489"/>
<sequence length="129" mass="14692">MKTLVQRNPTSRGRARRSFWTKSFQFGINCLCRNVLRSINQTTLESKSLFTRQNELPNSGYECKHVAKDTPFSRRSRGKCAVPAAAAAVPRGMRRRVIYDPPAAPPPRTPLTRARQRLVEPANQRGEQR</sequence>
<dbReference type="EMBL" id="CAKXAJ010025810">
    <property type="protein sequence ID" value="CAH2244248.1"/>
    <property type="molecule type" value="Genomic_DNA"/>
</dbReference>